<evidence type="ECO:0000256" key="1">
    <source>
        <dbReference type="SAM" id="MobiDB-lite"/>
    </source>
</evidence>
<dbReference type="InterPro" id="IPR000326">
    <property type="entry name" value="PAP2/HPO"/>
</dbReference>
<keyword evidence="2" id="KW-0472">Membrane</keyword>
<dbReference type="EMBL" id="VLKE01000001">
    <property type="protein sequence ID" value="TWH67007.1"/>
    <property type="molecule type" value="Genomic_DNA"/>
</dbReference>
<feature type="compositionally biased region" description="Basic and acidic residues" evidence="1">
    <location>
        <begin position="256"/>
        <end position="270"/>
    </location>
</feature>
<feature type="transmembrane region" description="Helical" evidence="2">
    <location>
        <begin position="90"/>
        <end position="108"/>
    </location>
</feature>
<dbReference type="Gene3D" id="1.20.144.10">
    <property type="entry name" value="Phosphatidic acid phosphatase type 2/haloperoxidase"/>
    <property type="match status" value="1"/>
</dbReference>
<evidence type="ECO:0000313" key="4">
    <source>
        <dbReference type="EMBL" id="TWH67007.1"/>
    </source>
</evidence>
<evidence type="ECO:0000256" key="2">
    <source>
        <dbReference type="SAM" id="Phobius"/>
    </source>
</evidence>
<comment type="caution">
    <text evidence="4">The sequence shown here is derived from an EMBL/GenBank/DDBJ whole genome shotgun (WGS) entry which is preliminary data.</text>
</comment>
<feature type="transmembrane region" description="Helical" evidence="2">
    <location>
        <begin position="29"/>
        <end position="53"/>
    </location>
</feature>
<dbReference type="PANTHER" id="PTHR14969:SF13">
    <property type="entry name" value="AT30094P"/>
    <property type="match status" value="1"/>
</dbReference>
<organism evidence="4 5">
    <name type="scientific">Micromonospora olivasterospora</name>
    <dbReference type="NCBI Taxonomy" id="1880"/>
    <lineage>
        <taxon>Bacteria</taxon>
        <taxon>Bacillati</taxon>
        <taxon>Actinomycetota</taxon>
        <taxon>Actinomycetes</taxon>
        <taxon>Micromonosporales</taxon>
        <taxon>Micromonosporaceae</taxon>
        <taxon>Micromonospora</taxon>
    </lineage>
</organism>
<dbReference type="CDD" id="cd03392">
    <property type="entry name" value="PAP2_like_2"/>
    <property type="match status" value="1"/>
</dbReference>
<dbReference type="RefSeq" id="WP_145773972.1">
    <property type="nucleotide sequence ID" value="NZ_BAAATQ010000172.1"/>
</dbReference>
<dbReference type="Pfam" id="PF01569">
    <property type="entry name" value="PAP2"/>
    <property type="match status" value="1"/>
</dbReference>
<feature type="transmembrane region" description="Helical" evidence="2">
    <location>
        <begin position="215"/>
        <end position="233"/>
    </location>
</feature>
<feature type="transmembrane region" description="Helical" evidence="2">
    <location>
        <begin position="188"/>
        <end position="209"/>
    </location>
</feature>
<keyword evidence="5" id="KW-1185">Reference proteome</keyword>
<dbReference type="InterPro" id="IPR036938">
    <property type="entry name" value="PAP2/HPO_sf"/>
</dbReference>
<proteinExistence type="predicted"/>
<protein>
    <submittedName>
        <fullName evidence="4">Undecaprenyl-diphosphatase</fullName>
    </submittedName>
</protein>
<name>A0A562I7L7_MICOL</name>
<keyword evidence="2" id="KW-0812">Transmembrane</keyword>
<feature type="region of interest" description="Disordered" evidence="1">
    <location>
        <begin position="244"/>
        <end position="270"/>
    </location>
</feature>
<dbReference type="PANTHER" id="PTHR14969">
    <property type="entry name" value="SPHINGOSINE-1-PHOSPHATE PHOSPHOHYDROLASE"/>
    <property type="match status" value="1"/>
</dbReference>
<gene>
    <name evidence="4" type="ORF">JD77_01968</name>
</gene>
<evidence type="ECO:0000259" key="3">
    <source>
        <dbReference type="SMART" id="SM00014"/>
    </source>
</evidence>
<accession>A0A562I7L7</accession>
<evidence type="ECO:0000313" key="5">
    <source>
        <dbReference type="Proteomes" id="UP000319825"/>
    </source>
</evidence>
<dbReference type="Proteomes" id="UP000319825">
    <property type="component" value="Unassembled WGS sequence"/>
</dbReference>
<sequence length="270" mass="28751">MNESGRRVEVSTRPSWPARRLDPDASLGLRLTLAASAAFLILVPFALLAVLVVGSWPPLHRLDAAVTHALHGYALGHPAWVRFMTVWTNVFGPGPLRLATLAVVVWLFHRGARRLAGWVVTTMVVGGLLGPLLKLLVGRHRPDLLDPVASAAGYAFPSGHALNATLAAGVLLLVLLPYTRGRPASRRALWAGTVLLAGLTGLSRVALGVHWTSDVVGGWLLGAATVAATAAAFRTWRARTGRRPGHLVTEGVEPELADRGEPHRPDDGRA</sequence>
<dbReference type="SUPFAM" id="SSF48317">
    <property type="entry name" value="Acid phosphatase/Vanadium-dependent haloperoxidase"/>
    <property type="match status" value="1"/>
</dbReference>
<feature type="domain" description="Phosphatidic acid phosphatase type 2/haloperoxidase" evidence="3">
    <location>
        <begin position="115"/>
        <end position="230"/>
    </location>
</feature>
<dbReference type="OrthoDB" id="5289372at2"/>
<feature type="transmembrane region" description="Helical" evidence="2">
    <location>
        <begin position="153"/>
        <end position="176"/>
    </location>
</feature>
<feature type="transmembrane region" description="Helical" evidence="2">
    <location>
        <begin position="115"/>
        <end position="133"/>
    </location>
</feature>
<keyword evidence="2" id="KW-1133">Transmembrane helix</keyword>
<reference evidence="4 5" key="1">
    <citation type="submission" date="2019-07" db="EMBL/GenBank/DDBJ databases">
        <title>R&amp;d 2014.</title>
        <authorList>
            <person name="Klenk H.-P."/>
        </authorList>
    </citation>
    <scope>NUCLEOTIDE SEQUENCE [LARGE SCALE GENOMIC DNA]</scope>
    <source>
        <strain evidence="4 5">DSM 43868</strain>
    </source>
</reference>
<dbReference type="AlphaFoldDB" id="A0A562I7L7"/>
<dbReference type="SMART" id="SM00014">
    <property type="entry name" value="acidPPc"/>
    <property type="match status" value="1"/>
</dbReference>